<feature type="compositionally biased region" description="Basic and acidic residues" evidence="1">
    <location>
        <begin position="115"/>
        <end position="137"/>
    </location>
</feature>
<dbReference type="Ensembl" id="ENSLLET00000027384.1">
    <property type="protein sequence ID" value="ENSLLEP00000026374.1"/>
    <property type="gene ID" value="ENSLLEG00000016738.1"/>
</dbReference>
<feature type="compositionally biased region" description="Basic and acidic residues" evidence="1">
    <location>
        <begin position="144"/>
        <end position="186"/>
    </location>
</feature>
<proteinExistence type="predicted"/>
<evidence type="ECO:0000313" key="3">
    <source>
        <dbReference type="Proteomes" id="UP000694569"/>
    </source>
</evidence>
<keyword evidence="3" id="KW-1185">Reference proteome</keyword>
<dbReference type="PANTHER" id="PTHR34769:SF1">
    <property type="entry name" value="RNA POLYMERASE I AND III SUBUNIT D"/>
    <property type="match status" value="1"/>
</dbReference>
<dbReference type="InterPro" id="IPR038948">
    <property type="entry name" value="POLR1D-like"/>
</dbReference>
<evidence type="ECO:0000313" key="2">
    <source>
        <dbReference type="Ensembl" id="ENSLLEP00000026374.1"/>
    </source>
</evidence>
<evidence type="ECO:0000256" key="1">
    <source>
        <dbReference type="SAM" id="MobiDB-lite"/>
    </source>
</evidence>
<organism evidence="2 3">
    <name type="scientific">Leptobrachium leishanense</name>
    <name type="common">Leishan spiny toad</name>
    <dbReference type="NCBI Taxonomy" id="445787"/>
    <lineage>
        <taxon>Eukaryota</taxon>
        <taxon>Metazoa</taxon>
        <taxon>Chordata</taxon>
        <taxon>Craniata</taxon>
        <taxon>Vertebrata</taxon>
        <taxon>Euteleostomi</taxon>
        <taxon>Amphibia</taxon>
        <taxon>Batrachia</taxon>
        <taxon>Anura</taxon>
        <taxon>Pelobatoidea</taxon>
        <taxon>Megophryidae</taxon>
        <taxon>Leptobrachium</taxon>
    </lineage>
</organism>
<dbReference type="OrthoDB" id="6352295at2759"/>
<protein>
    <submittedName>
        <fullName evidence="2">Uncharacterized protein</fullName>
    </submittedName>
</protein>
<dbReference type="GeneTree" id="ENSGT00390000003643"/>
<feature type="region of interest" description="Disordered" evidence="1">
    <location>
        <begin position="24"/>
        <end position="45"/>
    </location>
</feature>
<feature type="region of interest" description="Disordered" evidence="1">
    <location>
        <begin position="108"/>
        <end position="186"/>
    </location>
</feature>
<dbReference type="Proteomes" id="UP000694569">
    <property type="component" value="Unplaced"/>
</dbReference>
<dbReference type="AlphaFoldDB" id="A0A8C5PR70"/>
<reference evidence="2" key="1">
    <citation type="submission" date="2025-08" db="UniProtKB">
        <authorList>
            <consortium name="Ensembl"/>
        </authorList>
    </citation>
    <scope>IDENTIFICATION</scope>
</reference>
<dbReference type="PANTHER" id="PTHR34769">
    <property type="entry name" value="RCG42593, ISOFORM CRA_A"/>
    <property type="match status" value="1"/>
</dbReference>
<accession>A0A8C5PR70</accession>
<sequence length="186" mass="21330">MRTGDVRIELRTEQLIHIGDHQLGNFKSQLPGDGQTGGGNASTSHTAFSRWTLEGTPHRLTTLKREAVEELLKEAKRGKIRSETMGAMGWMKCPLASTNKRFLVNTIKNTLPTSKPKDQSRASEEKKTEDHQQEKRQSRTHKTHPYERSRDSQRDDRSRDSQRDKSRSSQGKGKKEEKEQSPHNQR</sequence>
<name>A0A8C5PR70_9ANUR</name>
<reference evidence="2" key="2">
    <citation type="submission" date="2025-09" db="UniProtKB">
        <authorList>
            <consortium name="Ensembl"/>
        </authorList>
    </citation>
    <scope>IDENTIFICATION</scope>
</reference>